<evidence type="ECO:0000313" key="2">
    <source>
        <dbReference type="EMBL" id="ODM04799.1"/>
    </source>
</evidence>
<dbReference type="Proteomes" id="UP000095003">
    <property type="component" value="Unassembled WGS sequence"/>
</dbReference>
<dbReference type="GeneID" id="79876016"/>
<name>A0A1E3A862_9FIRM</name>
<accession>A0A1E3A862</accession>
<dbReference type="RefSeq" id="WP_010727158.1">
    <property type="nucleotide sequence ID" value="NZ_MCGI01000007.1"/>
</dbReference>
<comment type="caution">
    <text evidence="2">The sequence shown here is derived from an EMBL/GenBank/DDBJ whole genome shotgun (WGS) entry which is preliminary data.</text>
</comment>
<dbReference type="EMBL" id="MCGI01000007">
    <property type="protein sequence ID" value="ODM04799.1"/>
    <property type="molecule type" value="Genomic_DNA"/>
</dbReference>
<dbReference type="Gene3D" id="1.10.10.10">
    <property type="entry name" value="Winged helix-like DNA-binding domain superfamily/Winged helix DNA-binding domain"/>
    <property type="match status" value="1"/>
</dbReference>
<protein>
    <submittedName>
        <fullName evidence="2">RNA polymerase sigma factor</fullName>
    </submittedName>
</protein>
<feature type="domain" description="RNA polymerase sigma-70 region 4" evidence="1">
    <location>
        <begin position="84"/>
        <end position="132"/>
    </location>
</feature>
<dbReference type="PATRIC" id="fig|1432052.3.peg.6477"/>
<dbReference type="InterPro" id="IPR036388">
    <property type="entry name" value="WH-like_DNA-bd_sf"/>
</dbReference>
<proteinExistence type="predicted"/>
<evidence type="ECO:0000313" key="3">
    <source>
        <dbReference type="Proteomes" id="UP000095003"/>
    </source>
</evidence>
<dbReference type="InterPro" id="IPR013324">
    <property type="entry name" value="RNA_pol_sigma_r3/r4-like"/>
</dbReference>
<dbReference type="AlphaFoldDB" id="A0A1E3A862"/>
<dbReference type="GO" id="GO:0006352">
    <property type="term" value="P:DNA-templated transcription initiation"/>
    <property type="evidence" value="ECO:0007669"/>
    <property type="project" value="InterPro"/>
</dbReference>
<evidence type="ECO:0000259" key="1">
    <source>
        <dbReference type="Pfam" id="PF04545"/>
    </source>
</evidence>
<dbReference type="InterPro" id="IPR007630">
    <property type="entry name" value="RNA_pol_sigma70_r4"/>
</dbReference>
<gene>
    <name evidence="2" type="ORF">BEH84_05862</name>
</gene>
<dbReference type="SUPFAM" id="SSF88659">
    <property type="entry name" value="Sigma3 and sigma4 domains of RNA polymerase sigma factors"/>
    <property type="match status" value="1"/>
</dbReference>
<organism evidence="2 3">
    <name type="scientific">Eisenbergiella tayi</name>
    <dbReference type="NCBI Taxonomy" id="1432052"/>
    <lineage>
        <taxon>Bacteria</taxon>
        <taxon>Bacillati</taxon>
        <taxon>Bacillota</taxon>
        <taxon>Clostridia</taxon>
        <taxon>Lachnospirales</taxon>
        <taxon>Lachnospiraceae</taxon>
        <taxon>Eisenbergiella</taxon>
    </lineage>
</organism>
<sequence length="139" mass="16370">MRTSSFEHIVRLQFNSLMLIVIKNKVKSRNRQLARHSKREVLFCEIAETKQVERGTIDTCFYDCVSFKVLHFTIYVSDETLGTVLHRLSEKQRSAILLRYFQGMNDRKISELYHVSRSAICSRRTRGLRKLKMLLSEGK</sequence>
<dbReference type="Pfam" id="PF04545">
    <property type="entry name" value="Sigma70_r4"/>
    <property type="match status" value="1"/>
</dbReference>
<dbReference type="CDD" id="cd06171">
    <property type="entry name" value="Sigma70_r4"/>
    <property type="match status" value="1"/>
</dbReference>
<reference evidence="2 3" key="1">
    <citation type="submission" date="2016-07" db="EMBL/GenBank/DDBJ databases">
        <title>Characterization of isolates of Eisenbergiella tayi derived from blood cultures, using whole genome sequencing.</title>
        <authorList>
            <person name="Burdz T."/>
            <person name="Wiebe D."/>
            <person name="Huynh C."/>
            <person name="Bernard K."/>
        </authorList>
    </citation>
    <scope>NUCLEOTIDE SEQUENCE [LARGE SCALE GENOMIC DNA]</scope>
    <source>
        <strain evidence="2 3">NML 120489</strain>
    </source>
</reference>
<dbReference type="GO" id="GO:0003700">
    <property type="term" value="F:DNA-binding transcription factor activity"/>
    <property type="evidence" value="ECO:0007669"/>
    <property type="project" value="InterPro"/>
</dbReference>